<dbReference type="GO" id="GO:1990189">
    <property type="term" value="F:protein N-terminal-serine acetyltransferase activity"/>
    <property type="evidence" value="ECO:0007669"/>
    <property type="project" value="TreeGrafter"/>
</dbReference>
<dbReference type="Gene3D" id="3.40.630.30">
    <property type="match status" value="1"/>
</dbReference>
<comment type="caution">
    <text evidence="2">The sequence shown here is derived from an EMBL/GenBank/DDBJ whole genome shotgun (WGS) entry which is preliminary data.</text>
</comment>
<reference evidence="2" key="1">
    <citation type="journal article" date="2015" name="Nature">
        <title>rRNA introns, odd ribosomes, and small enigmatic genomes across a large radiation of phyla.</title>
        <authorList>
            <person name="Brown C.T."/>
            <person name="Hug L.A."/>
            <person name="Thomas B.C."/>
            <person name="Sharon I."/>
            <person name="Castelle C.J."/>
            <person name="Singh A."/>
            <person name="Wilkins M.J."/>
            <person name="Williams K.H."/>
            <person name="Banfield J.F."/>
        </authorList>
    </citation>
    <scope>NUCLEOTIDE SEQUENCE [LARGE SCALE GENOMIC DNA]</scope>
</reference>
<dbReference type="InterPro" id="IPR051908">
    <property type="entry name" value="Ribosomal_N-acetyltransferase"/>
</dbReference>
<name>A0A0G0MA43_9BACT</name>
<dbReference type="GO" id="GO:0005737">
    <property type="term" value="C:cytoplasm"/>
    <property type="evidence" value="ECO:0007669"/>
    <property type="project" value="TreeGrafter"/>
</dbReference>
<keyword evidence="2" id="KW-0808">Transferase</keyword>
<gene>
    <name evidence="2" type="ORF">US91_C0004G0064</name>
</gene>
<sequence length="171" mass="19228">MSDERRIFLSRAEACHAEEILDGINGGVGANIAFFSEPFGLQSEQAYLKKMCQSETDKLFIIRQYTSGDAIGTIGLHEIDTIMENARLGIMIFPAFQNMVFEKSAINVLLKIAFAELKLNTVYINVPECDEYMVEVCKSLSDFNCDGILRGRYKLAKQFYDLLVFSAVKPS</sequence>
<dbReference type="InterPro" id="IPR016181">
    <property type="entry name" value="Acyl_CoA_acyltransferase"/>
</dbReference>
<dbReference type="Proteomes" id="UP000034022">
    <property type="component" value="Unassembled WGS sequence"/>
</dbReference>
<dbReference type="GO" id="GO:0008999">
    <property type="term" value="F:protein-N-terminal-alanine acetyltransferase activity"/>
    <property type="evidence" value="ECO:0007669"/>
    <property type="project" value="TreeGrafter"/>
</dbReference>
<protein>
    <submittedName>
        <fullName evidence="2">Spermidine N(1)-acetyltransferase (Diamine acetyltransferase)</fullName>
    </submittedName>
</protein>
<evidence type="ECO:0000259" key="1">
    <source>
        <dbReference type="Pfam" id="PF13302"/>
    </source>
</evidence>
<evidence type="ECO:0000313" key="3">
    <source>
        <dbReference type="Proteomes" id="UP000034022"/>
    </source>
</evidence>
<proteinExistence type="predicted"/>
<dbReference type="InterPro" id="IPR000182">
    <property type="entry name" value="GNAT_dom"/>
</dbReference>
<accession>A0A0G0MA43</accession>
<dbReference type="PANTHER" id="PTHR43441:SF11">
    <property type="entry name" value="RIBOSOMAL-PROTEIN-SERINE ACETYLTRANSFERASE"/>
    <property type="match status" value="1"/>
</dbReference>
<evidence type="ECO:0000313" key="2">
    <source>
        <dbReference type="EMBL" id="KKQ70579.1"/>
    </source>
</evidence>
<dbReference type="AlphaFoldDB" id="A0A0G0MA43"/>
<dbReference type="Pfam" id="PF13302">
    <property type="entry name" value="Acetyltransf_3"/>
    <property type="match status" value="1"/>
</dbReference>
<organism evidence="2 3">
    <name type="scientific">Candidatus Falkowbacteria bacterium GW2011_GWE1_38_31</name>
    <dbReference type="NCBI Taxonomy" id="1618638"/>
    <lineage>
        <taxon>Bacteria</taxon>
        <taxon>Candidatus Falkowiibacteriota</taxon>
    </lineage>
</organism>
<feature type="domain" description="N-acetyltransferase" evidence="1">
    <location>
        <begin position="34"/>
        <end position="128"/>
    </location>
</feature>
<dbReference type="SUPFAM" id="SSF55729">
    <property type="entry name" value="Acyl-CoA N-acyltransferases (Nat)"/>
    <property type="match status" value="1"/>
</dbReference>
<dbReference type="EMBL" id="LBUU01000004">
    <property type="protein sequence ID" value="KKQ70579.1"/>
    <property type="molecule type" value="Genomic_DNA"/>
</dbReference>
<dbReference type="PANTHER" id="PTHR43441">
    <property type="entry name" value="RIBOSOMAL-PROTEIN-SERINE ACETYLTRANSFERASE"/>
    <property type="match status" value="1"/>
</dbReference>